<name>A0A0F9JMJ6_9ZZZZ</name>
<keyword evidence="1" id="KW-0479">Metal-binding</keyword>
<protein>
    <recommendedName>
        <fullName evidence="2">Fumarylacetoacetase-like C-terminal domain-containing protein</fullName>
    </recommendedName>
</protein>
<evidence type="ECO:0000259" key="2">
    <source>
        <dbReference type="Pfam" id="PF01557"/>
    </source>
</evidence>
<reference evidence="3" key="1">
    <citation type="journal article" date="2015" name="Nature">
        <title>Complex archaea that bridge the gap between prokaryotes and eukaryotes.</title>
        <authorList>
            <person name="Spang A."/>
            <person name="Saw J.H."/>
            <person name="Jorgensen S.L."/>
            <person name="Zaremba-Niedzwiedzka K."/>
            <person name="Martijn J."/>
            <person name="Lind A.E."/>
            <person name="van Eijk R."/>
            <person name="Schleper C."/>
            <person name="Guy L."/>
            <person name="Ettema T.J."/>
        </authorList>
    </citation>
    <scope>NUCLEOTIDE SEQUENCE</scope>
</reference>
<dbReference type="PANTHER" id="PTHR11820">
    <property type="entry name" value="ACYLPYRUVASE"/>
    <property type="match status" value="1"/>
</dbReference>
<proteinExistence type="predicted"/>
<organism evidence="3">
    <name type="scientific">marine sediment metagenome</name>
    <dbReference type="NCBI Taxonomy" id="412755"/>
    <lineage>
        <taxon>unclassified sequences</taxon>
        <taxon>metagenomes</taxon>
        <taxon>ecological metagenomes</taxon>
    </lineage>
</organism>
<sequence length="131" mass="14933">VANDVTAMNVEGRNVHLALSKGMDTFLPMSEWVEDFSLANIFQSCGMYTTVNDRRVQTGELRDMIWKPIKAYRYISKYMTLKPGDILLMGTCYHDHYPLRDGDKIYMDIDDGRDPGEAFSVGSLNNKVIEV</sequence>
<dbReference type="EMBL" id="LAZR01015885">
    <property type="protein sequence ID" value="KKM06931.1"/>
    <property type="molecule type" value="Genomic_DNA"/>
</dbReference>
<dbReference type="GO" id="GO:0018773">
    <property type="term" value="F:acetylpyruvate hydrolase activity"/>
    <property type="evidence" value="ECO:0007669"/>
    <property type="project" value="TreeGrafter"/>
</dbReference>
<dbReference type="Pfam" id="PF01557">
    <property type="entry name" value="FAA_hydrolase"/>
    <property type="match status" value="1"/>
</dbReference>
<comment type="caution">
    <text evidence="3">The sequence shown here is derived from an EMBL/GenBank/DDBJ whole genome shotgun (WGS) entry which is preliminary data.</text>
</comment>
<accession>A0A0F9JMJ6</accession>
<dbReference type="PANTHER" id="PTHR11820:SF7">
    <property type="entry name" value="ACYLPYRUVASE FAHD1, MITOCHONDRIAL"/>
    <property type="match status" value="1"/>
</dbReference>
<dbReference type="SUPFAM" id="SSF56529">
    <property type="entry name" value="FAH"/>
    <property type="match status" value="1"/>
</dbReference>
<feature type="domain" description="Fumarylacetoacetase-like C-terminal" evidence="2">
    <location>
        <begin position="1"/>
        <end position="128"/>
    </location>
</feature>
<evidence type="ECO:0000313" key="3">
    <source>
        <dbReference type="EMBL" id="KKM06931.1"/>
    </source>
</evidence>
<dbReference type="AlphaFoldDB" id="A0A0F9JMJ6"/>
<dbReference type="GO" id="GO:0046872">
    <property type="term" value="F:metal ion binding"/>
    <property type="evidence" value="ECO:0007669"/>
    <property type="project" value="UniProtKB-KW"/>
</dbReference>
<dbReference type="Gene3D" id="3.90.850.10">
    <property type="entry name" value="Fumarylacetoacetase-like, C-terminal domain"/>
    <property type="match status" value="1"/>
</dbReference>
<dbReference type="InterPro" id="IPR036663">
    <property type="entry name" value="Fumarylacetoacetase_C_sf"/>
</dbReference>
<gene>
    <name evidence="3" type="ORF">LCGC14_1738980</name>
</gene>
<dbReference type="InterPro" id="IPR011234">
    <property type="entry name" value="Fumarylacetoacetase-like_C"/>
</dbReference>
<feature type="non-terminal residue" evidence="3">
    <location>
        <position position="1"/>
    </location>
</feature>
<evidence type="ECO:0000256" key="1">
    <source>
        <dbReference type="ARBA" id="ARBA00022723"/>
    </source>
</evidence>